<reference evidence="1 2" key="1">
    <citation type="journal article" date="2015" name="Genome Announc.">
        <title>Virulence Factor Genes Detected in the Complete Genome Sequence of Corynebacterium uterequi DSM 45634, Isolated from the Uterus of a Maiden Mare.</title>
        <authorList>
            <person name="Ruckert C."/>
            <person name="Kriete M."/>
            <person name="Jaenicke S."/>
            <person name="Winkler A."/>
            <person name="Tauch A."/>
        </authorList>
    </citation>
    <scope>NUCLEOTIDE SEQUENCE [LARGE SCALE GENOMIC DNA]</scope>
    <source>
        <strain evidence="1 2">DSM 45634</strain>
    </source>
</reference>
<gene>
    <name evidence="1" type="ORF">CUTER_06225</name>
</gene>
<organism evidence="1 2">
    <name type="scientific">Corynebacterium uterequi</name>
    <dbReference type="NCBI Taxonomy" id="1072256"/>
    <lineage>
        <taxon>Bacteria</taxon>
        <taxon>Bacillati</taxon>
        <taxon>Actinomycetota</taxon>
        <taxon>Actinomycetes</taxon>
        <taxon>Mycobacteriales</taxon>
        <taxon>Corynebacteriaceae</taxon>
        <taxon>Corynebacterium</taxon>
    </lineage>
</organism>
<evidence type="ECO:0000313" key="2">
    <source>
        <dbReference type="Proteomes" id="UP000035548"/>
    </source>
</evidence>
<dbReference type="KEGG" id="cut:CUTER_06225"/>
<evidence type="ECO:0000313" key="1">
    <source>
        <dbReference type="EMBL" id="AKK11241.1"/>
    </source>
</evidence>
<evidence type="ECO:0008006" key="3">
    <source>
        <dbReference type="Google" id="ProtNLM"/>
    </source>
</evidence>
<dbReference type="RefSeq" id="WP_047259692.1">
    <property type="nucleotide sequence ID" value="NZ_CP011546.1"/>
</dbReference>
<dbReference type="AlphaFoldDB" id="A0A0G3HD03"/>
<dbReference type="EMBL" id="CP011546">
    <property type="protein sequence ID" value="AKK11241.1"/>
    <property type="molecule type" value="Genomic_DNA"/>
</dbReference>
<keyword evidence="2" id="KW-1185">Reference proteome</keyword>
<dbReference type="PATRIC" id="fig|1072256.5.peg.1235"/>
<dbReference type="Proteomes" id="UP000035548">
    <property type="component" value="Chromosome"/>
</dbReference>
<sequence>MSASTLALIALVAAVSFIVAWAFHLAQRLHRLHIRTDQARMALMAALDRRAAVVAALIPEASAAAREAESLRLDSASPAARLAAEAAMAQARREAATGTHPLLGEADVRVELAARFYHAAVTDTRAVRHHPLVRLLRLAGTAPLPDFYDLSEVVSTR</sequence>
<name>A0A0G3HD03_9CORY</name>
<accession>A0A0G3HD03</accession>
<protein>
    <recommendedName>
        <fullName evidence="3">LemA family protein</fullName>
    </recommendedName>
</protein>
<reference evidence="2" key="2">
    <citation type="submission" date="2015-05" db="EMBL/GenBank/DDBJ databases">
        <title>Complete genome sequence of Corynebacterium uterequi DSM 45634, isolated from the uterus of a maiden mare.</title>
        <authorList>
            <person name="Ruckert C."/>
            <person name="Albersmeier A."/>
            <person name="Winkler A."/>
            <person name="Tauch A."/>
        </authorList>
    </citation>
    <scope>NUCLEOTIDE SEQUENCE [LARGE SCALE GENOMIC DNA]</scope>
    <source>
        <strain evidence="2">DSM 45634</strain>
    </source>
</reference>
<dbReference type="STRING" id="1072256.CUTER_06225"/>
<proteinExistence type="predicted"/>